<dbReference type="InterPro" id="IPR036409">
    <property type="entry name" value="Aldolase_II/adducin_N_sf"/>
</dbReference>
<sequence>MKFVEEVVVEEFLPTVRSMLAADLRDRGFTQREVAEALGISQSAVSKYAHGEVATSDAISADERVRDLVERVGAGLATGDMSRVQALVEVEVLIRQLEDGDLLAERHREAMPELREHGGDFDVHDPESTVRTTEEVRSSVRRGLRILRNTSGFAGLVPNVGSNLVECLPDAADVEDVAAVPGRIFDVRGTATVPSDPEFGVSEHVASVLLSARAAGAAVRGALNLRYDPALIEGLHAAGYPTVEFDVEDDRSGDDTHDDEAARPGVVEAVREADPDAPFVLYQTGGFGIEPITYVLGADAPTVARIVRDHCRE</sequence>
<dbReference type="Gene3D" id="1.10.260.40">
    <property type="entry name" value="lambda repressor-like DNA-binding domains"/>
    <property type="match status" value="1"/>
</dbReference>
<dbReference type="AlphaFoldDB" id="A0A6B9FG29"/>
<dbReference type="PROSITE" id="PS50943">
    <property type="entry name" value="HTH_CROC1"/>
    <property type="match status" value="1"/>
</dbReference>
<dbReference type="InterPro" id="IPR019293">
    <property type="entry name" value="ThiN"/>
</dbReference>
<dbReference type="InterPro" id="IPR001387">
    <property type="entry name" value="Cro/C1-type_HTH"/>
</dbReference>
<dbReference type="Gene3D" id="3.40.225.10">
    <property type="entry name" value="Class II aldolase/adducin N-terminal domain"/>
    <property type="match status" value="1"/>
</dbReference>
<dbReference type="SUPFAM" id="SSF53639">
    <property type="entry name" value="AraD/HMP-PK domain-like"/>
    <property type="match status" value="1"/>
</dbReference>
<protein>
    <submittedName>
        <fullName evidence="2">Helix-turn-helix domain-containing protein</fullName>
    </submittedName>
</protein>
<accession>A0A6B9FG29</accession>
<dbReference type="RefSeq" id="WP_157689420.1">
    <property type="nucleotide sequence ID" value="NZ_CP034345.1"/>
</dbReference>
<dbReference type="Pfam" id="PF10120">
    <property type="entry name" value="ThiN"/>
    <property type="match status" value="1"/>
</dbReference>
<feature type="domain" description="HTH cro/C1-type" evidence="1">
    <location>
        <begin position="27"/>
        <end position="48"/>
    </location>
</feature>
<organism evidence="2 3">
    <name type="scientific">Haloplanus rallus</name>
    <dbReference type="NCBI Taxonomy" id="1816183"/>
    <lineage>
        <taxon>Archaea</taxon>
        <taxon>Methanobacteriati</taxon>
        <taxon>Methanobacteriota</taxon>
        <taxon>Stenosarchaea group</taxon>
        <taxon>Halobacteria</taxon>
        <taxon>Halobacteriales</taxon>
        <taxon>Haloferacaceae</taxon>
        <taxon>Haloplanus</taxon>
    </lineage>
</organism>
<reference evidence="2 3" key="1">
    <citation type="submission" date="2018-12" db="EMBL/GenBank/DDBJ databases">
        <title>Complete genome sequence of Haloplanus rallus MBLA0036.</title>
        <authorList>
            <person name="Nam Y.-d."/>
            <person name="Kang J."/>
            <person name="Chung W.-H."/>
            <person name="Park Y.S."/>
        </authorList>
    </citation>
    <scope>NUCLEOTIDE SEQUENCE [LARGE SCALE GENOMIC DNA]</scope>
    <source>
        <strain evidence="2 3">MBLA0036</strain>
    </source>
</reference>
<evidence type="ECO:0000313" key="3">
    <source>
        <dbReference type="Proteomes" id="UP000428325"/>
    </source>
</evidence>
<keyword evidence="3" id="KW-1185">Reference proteome</keyword>
<dbReference type="PANTHER" id="PTHR40730:SF5">
    <property type="entry name" value="HTH CRO_C1-TYPE DOMAIN-CONTAINING PROTEIN"/>
    <property type="match status" value="1"/>
</dbReference>
<dbReference type="GeneID" id="43369723"/>
<dbReference type="GO" id="GO:0003677">
    <property type="term" value="F:DNA binding"/>
    <property type="evidence" value="ECO:0007669"/>
    <property type="project" value="InterPro"/>
</dbReference>
<evidence type="ECO:0000313" key="2">
    <source>
        <dbReference type="EMBL" id="QGX94963.1"/>
    </source>
</evidence>
<name>A0A6B9FG29_9EURY</name>
<gene>
    <name evidence="2" type="ORF">EI982_09260</name>
</gene>
<proteinExistence type="predicted"/>
<dbReference type="PANTHER" id="PTHR40730">
    <property type="entry name" value="TRANSCRIPTIONAL REGULATOR PROTEIN-LIKE PROTEIN"/>
    <property type="match status" value="1"/>
</dbReference>
<dbReference type="EMBL" id="CP034345">
    <property type="protein sequence ID" value="QGX94963.1"/>
    <property type="molecule type" value="Genomic_DNA"/>
</dbReference>
<dbReference type="KEGG" id="hra:EI982_09260"/>
<evidence type="ECO:0000259" key="1">
    <source>
        <dbReference type="PROSITE" id="PS50943"/>
    </source>
</evidence>
<dbReference type="Proteomes" id="UP000428325">
    <property type="component" value="Chromosome"/>
</dbReference>
<dbReference type="SUPFAM" id="SSF47413">
    <property type="entry name" value="lambda repressor-like DNA-binding domains"/>
    <property type="match status" value="1"/>
</dbReference>
<dbReference type="InterPro" id="IPR010982">
    <property type="entry name" value="Lambda_DNA-bd_dom_sf"/>
</dbReference>
<dbReference type="Pfam" id="PF01381">
    <property type="entry name" value="HTH_3"/>
    <property type="match status" value="1"/>
</dbReference>
<dbReference type="OrthoDB" id="42697at2157"/>
<dbReference type="CDD" id="cd00093">
    <property type="entry name" value="HTH_XRE"/>
    <property type="match status" value="1"/>
</dbReference>